<keyword evidence="1" id="KW-0732">Signal</keyword>
<dbReference type="Gene3D" id="2.60.40.1190">
    <property type="match status" value="1"/>
</dbReference>
<name>A0ABS3TEB8_9BACT</name>
<protein>
    <submittedName>
        <fullName evidence="3">T9SS type A sorting domain-containing protein</fullName>
    </submittedName>
</protein>
<dbReference type="SUPFAM" id="SSF49344">
    <property type="entry name" value="CBD9-like"/>
    <property type="match status" value="1"/>
</dbReference>
<sequence length="766" mass="81511">MKHLYLTRKVLSTLFLLVLAVGSVKAQYGTPKIDGVINDEDSYDGSIYSGNIYNSGSAVWRMTWDAKNVYFAISNANTTAAAVVYIDSDPLPIVNGGNNNDGSLSGVNYDGVTGLLPFRADRAIYFKDGYQERQVSDGSGSWTKAENGNPDQGLFVGPYAKSFDVREIAIPWSKINKDQSENPKPFNWFGFITNPSSGNANSSEYGEAFASIPFGNPAFGNKVAGAKYYSPEFIRYFTVNNVSDGNVNDSGDNTAAAFSRQSYTHIGGNITDFGAIEVYDFTINKTPFTSSSIQPTITRASNSGPWQINGSLVVGTNSTLNAGGSNSTIAVTENFLVADGGTFSQGDSRLTVAGNFSTPGTFNAGSQTLVLDGTTPQDIVSVASFNNVSFTNVGQKNLTNNLSINGNISVGAGAILNTTNYTLELQPGSRLNEANSGGGGYVLGYVRAQGNLSTPNAQVIFNNIGLRISPSGTSFETLPGSTTVLRRTGFAEAGPNNSKSITRQYKITPTNNKVLASTLIFGYRDSYPNQPATTNGELNGIPESQLRVFRSEQENTPPYERLGGTVNASDNTVTITGEFSLNGYFTLGDGNAPLPVELVAFTGQLEGSAVRLNWATASEKNNKGFEVQRSTGGDQWFTLGFVAGNGSTSQRNAYAYRDANAPEGKAYYRLRQLDNDGTESFSPVVTIAVPAGNAPALVLSPVPTPDVLNISGLGSGAHVAEVYDMMGKRVLTHSFTDQTTSVSVANLPSGLYVVQVQGKKSKFVKQ</sequence>
<dbReference type="InterPro" id="IPR013783">
    <property type="entry name" value="Ig-like_fold"/>
</dbReference>
<feature type="domain" description="Secretion system C-terminal sorting" evidence="2">
    <location>
        <begin position="701"/>
        <end position="765"/>
    </location>
</feature>
<keyword evidence="4" id="KW-1185">Reference proteome</keyword>
<dbReference type="EMBL" id="JAGETX010000008">
    <property type="protein sequence ID" value="MBO3272000.1"/>
    <property type="molecule type" value="Genomic_DNA"/>
</dbReference>
<dbReference type="NCBIfam" id="TIGR04183">
    <property type="entry name" value="Por_Secre_tail"/>
    <property type="match status" value="1"/>
</dbReference>
<dbReference type="InterPro" id="IPR026444">
    <property type="entry name" value="Secre_tail"/>
</dbReference>
<evidence type="ECO:0000259" key="2">
    <source>
        <dbReference type="Pfam" id="PF18962"/>
    </source>
</evidence>
<evidence type="ECO:0000313" key="3">
    <source>
        <dbReference type="EMBL" id="MBO3272000.1"/>
    </source>
</evidence>
<organism evidence="3 4">
    <name type="scientific">Hymenobacter defluvii</name>
    <dbReference type="NCBI Taxonomy" id="2054411"/>
    <lineage>
        <taxon>Bacteria</taxon>
        <taxon>Pseudomonadati</taxon>
        <taxon>Bacteroidota</taxon>
        <taxon>Cytophagia</taxon>
        <taxon>Cytophagales</taxon>
        <taxon>Hymenobacteraceae</taxon>
        <taxon>Hymenobacter</taxon>
    </lineage>
</organism>
<evidence type="ECO:0000313" key="4">
    <source>
        <dbReference type="Proteomes" id="UP000670527"/>
    </source>
</evidence>
<feature type="chain" id="PRO_5045879848" evidence="1">
    <location>
        <begin position="27"/>
        <end position="766"/>
    </location>
</feature>
<dbReference type="Proteomes" id="UP000670527">
    <property type="component" value="Unassembled WGS sequence"/>
</dbReference>
<reference evidence="3 4" key="1">
    <citation type="submission" date="2021-03" db="EMBL/GenBank/DDBJ databases">
        <authorList>
            <person name="Kim M.K."/>
        </authorList>
    </citation>
    <scope>NUCLEOTIDE SEQUENCE [LARGE SCALE GENOMIC DNA]</scope>
    <source>
        <strain evidence="3 4">BT507</strain>
    </source>
</reference>
<accession>A0ABS3TEB8</accession>
<dbReference type="RefSeq" id="WP_208308272.1">
    <property type="nucleotide sequence ID" value="NZ_JAGETX010000008.1"/>
</dbReference>
<feature type="signal peptide" evidence="1">
    <location>
        <begin position="1"/>
        <end position="26"/>
    </location>
</feature>
<evidence type="ECO:0000256" key="1">
    <source>
        <dbReference type="SAM" id="SignalP"/>
    </source>
</evidence>
<dbReference type="Gene3D" id="2.60.40.10">
    <property type="entry name" value="Immunoglobulins"/>
    <property type="match status" value="1"/>
</dbReference>
<proteinExistence type="predicted"/>
<dbReference type="Pfam" id="PF18962">
    <property type="entry name" value="Por_Secre_tail"/>
    <property type="match status" value="1"/>
</dbReference>
<gene>
    <name evidence="3" type="ORF">J4D97_15175</name>
</gene>
<comment type="caution">
    <text evidence="3">The sequence shown here is derived from an EMBL/GenBank/DDBJ whole genome shotgun (WGS) entry which is preliminary data.</text>
</comment>